<dbReference type="Proteomes" id="UP001139157">
    <property type="component" value="Unassembled WGS sequence"/>
</dbReference>
<feature type="transmembrane region" description="Helical" evidence="1">
    <location>
        <begin position="35"/>
        <end position="57"/>
    </location>
</feature>
<evidence type="ECO:0000313" key="3">
    <source>
        <dbReference type="Proteomes" id="UP001139157"/>
    </source>
</evidence>
<dbReference type="RefSeq" id="WP_251918068.1">
    <property type="nucleotide sequence ID" value="NZ_JAMRXG010000023.1"/>
</dbReference>
<evidence type="ECO:0000256" key="1">
    <source>
        <dbReference type="SAM" id="Phobius"/>
    </source>
</evidence>
<keyword evidence="1" id="KW-1133">Transmembrane helix</keyword>
<keyword evidence="1" id="KW-0812">Transmembrane</keyword>
<dbReference type="EMBL" id="JAMRXG010000023">
    <property type="protein sequence ID" value="MCM6778565.1"/>
    <property type="molecule type" value="Genomic_DNA"/>
</dbReference>
<dbReference type="AlphaFoldDB" id="A0A9X2EDY0"/>
<proteinExistence type="predicted"/>
<comment type="caution">
    <text evidence="2">The sequence shown here is derived from an EMBL/GenBank/DDBJ whole genome shotgun (WGS) entry which is preliminary data.</text>
</comment>
<gene>
    <name evidence="2" type="ORF">NDR86_34270</name>
</gene>
<feature type="transmembrane region" description="Helical" evidence="1">
    <location>
        <begin position="167"/>
        <end position="189"/>
    </location>
</feature>
<keyword evidence="1" id="KW-0472">Membrane</keyword>
<feature type="transmembrane region" description="Helical" evidence="1">
    <location>
        <begin position="209"/>
        <end position="232"/>
    </location>
</feature>
<feature type="transmembrane region" description="Helical" evidence="1">
    <location>
        <begin position="95"/>
        <end position="114"/>
    </location>
</feature>
<organism evidence="2 3">
    <name type="scientific">Nocardia pulmonis</name>
    <dbReference type="NCBI Taxonomy" id="2951408"/>
    <lineage>
        <taxon>Bacteria</taxon>
        <taxon>Bacillati</taxon>
        <taxon>Actinomycetota</taxon>
        <taxon>Actinomycetes</taxon>
        <taxon>Mycobacteriales</taxon>
        <taxon>Nocardiaceae</taxon>
        <taxon>Nocardia</taxon>
    </lineage>
</organism>
<feature type="transmembrane region" description="Helical" evidence="1">
    <location>
        <begin position="6"/>
        <end position="26"/>
    </location>
</feature>
<reference evidence="2" key="1">
    <citation type="submission" date="2022-06" db="EMBL/GenBank/DDBJ databases">
        <title>Novel species in genus nocardia.</title>
        <authorList>
            <person name="Li F."/>
        </authorList>
    </citation>
    <scope>NUCLEOTIDE SEQUENCE</scope>
    <source>
        <strain evidence="2">CDC141</strain>
    </source>
</reference>
<feature type="transmembrane region" description="Helical" evidence="1">
    <location>
        <begin position="69"/>
        <end position="88"/>
    </location>
</feature>
<keyword evidence="3" id="KW-1185">Reference proteome</keyword>
<accession>A0A9X2EDY0</accession>
<name>A0A9X2EDY0_9NOCA</name>
<protein>
    <submittedName>
        <fullName evidence="2">Uncharacterized protein</fullName>
    </submittedName>
</protein>
<evidence type="ECO:0000313" key="2">
    <source>
        <dbReference type="EMBL" id="MCM6778565.1"/>
    </source>
</evidence>
<sequence length="297" mass="32807">MQSAIVAATVVSTILLWVGIVAQLVLRRGEPHREVLFATGAYALVATLFLPPVAVRAAELLGSDRPCNIFLNVWNVITSGLMIVAIVAPRGWRAAVSAGWVTVAVAAGVWWMAVMFVPSPAGCVTSLDVPATSIYWWLLICWHLLAHAVVLVAVFRDLGMVAPQSRWARIGVWWYVVGYTASGTYWLTLVVVLLTERRFPVLTVVANSGWYPLTVMALTGAVWWPVGAWLVFYGRAVADFRSAWRGLAERGWSRAEREEFWAQSLRGWYLSPAKAAYRVRVAEADHAISRAGEKRGQ</sequence>
<feature type="transmembrane region" description="Helical" evidence="1">
    <location>
        <begin position="134"/>
        <end position="155"/>
    </location>
</feature>